<dbReference type="AlphaFoldDB" id="A0A5C5YBS7"/>
<dbReference type="GO" id="GO:0005524">
    <property type="term" value="F:ATP binding"/>
    <property type="evidence" value="ECO:0007669"/>
    <property type="project" value="UniProtKB-KW"/>
</dbReference>
<evidence type="ECO:0000256" key="2">
    <source>
        <dbReference type="ARBA" id="ARBA00010708"/>
    </source>
</evidence>
<comment type="catalytic activity">
    <reaction evidence="1">
        <text>ATP-dependent breakage, passage and rejoining of double-stranded DNA.</text>
        <dbReference type="EC" id="5.6.2.2"/>
    </reaction>
</comment>
<accession>A0A5C5YBS7</accession>
<keyword evidence="12" id="KW-1185">Reference proteome</keyword>
<dbReference type="GO" id="GO:0003677">
    <property type="term" value="F:DNA binding"/>
    <property type="evidence" value="ECO:0007669"/>
    <property type="project" value="UniProtKB-KW"/>
</dbReference>
<dbReference type="PRINTS" id="PR00418">
    <property type="entry name" value="TPI2FAMILY"/>
</dbReference>
<evidence type="ECO:0000313" key="11">
    <source>
        <dbReference type="EMBL" id="TWT71795.1"/>
    </source>
</evidence>
<dbReference type="InterPro" id="IPR006171">
    <property type="entry name" value="TOPRIM_dom"/>
</dbReference>
<dbReference type="PROSITE" id="PS50880">
    <property type="entry name" value="TOPRIM"/>
    <property type="match status" value="1"/>
</dbReference>
<keyword evidence="7" id="KW-0238">DNA-binding</keyword>
<proteinExistence type="inferred from homology"/>
<keyword evidence="6" id="KW-0799">Topoisomerase</keyword>
<dbReference type="EC" id="5.6.2.2" evidence="3"/>
<dbReference type="OrthoDB" id="6020049at2"/>
<protein>
    <recommendedName>
        <fullName evidence="3">DNA topoisomerase (ATP-hydrolyzing)</fullName>
        <ecNumber evidence="3">5.6.2.2</ecNumber>
    </recommendedName>
</protein>
<dbReference type="GO" id="GO:0006265">
    <property type="term" value="P:DNA topological change"/>
    <property type="evidence" value="ECO:0007669"/>
    <property type="project" value="InterPro"/>
</dbReference>
<evidence type="ECO:0000256" key="5">
    <source>
        <dbReference type="ARBA" id="ARBA00022840"/>
    </source>
</evidence>
<keyword evidence="8 11" id="KW-0413">Isomerase</keyword>
<evidence type="ECO:0000256" key="6">
    <source>
        <dbReference type="ARBA" id="ARBA00023029"/>
    </source>
</evidence>
<evidence type="ECO:0000256" key="1">
    <source>
        <dbReference type="ARBA" id="ARBA00000185"/>
    </source>
</evidence>
<dbReference type="Gene3D" id="3.40.50.670">
    <property type="match status" value="1"/>
</dbReference>
<dbReference type="InterPro" id="IPR013759">
    <property type="entry name" value="Topo_IIA_B_C"/>
</dbReference>
<evidence type="ECO:0000256" key="3">
    <source>
        <dbReference type="ARBA" id="ARBA00012895"/>
    </source>
</evidence>
<dbReference type="InterPro" id="IPR013760">
    <property type="entry name" value="Topo_IIA-like_dom_sf"/>
</dbReference>
<dbReference type="SUPFAM" id="SSF56719">
    <property type="entry name" value="Type II DNA topoisomerase"/>
    <property type="match status" value="1"/>
</dbReference>
<gene>
    <name evidence="11" type="primary">parE</name>
    <name evidence="11" type="ORF">Pan14r_41120</name>
</gene>
<feature type="domain" description="Toprim" evidence="10">
    <location>
        <begin position="27"/>
        <end position="141"/>
    </location>
</feature>
<dbReference type="EMBL" id="SJPL01000001">
    <property type="protein sequence ID" value="TWT71795.1"/>
    <property type="molecule type" value="Genomic_DNA"/>
</dbReference>
<name>A0A5C5YBS7_9PLAN</name>
<comment type="similarity">
    <text evidence="2">Belongs to the type II topoisomerase GyrB family.</text>
</comment>
<dbReference type="PANTHER" id="PTHR45866:SF1">
    <property type="entry name" value="DNA GYRASE SUBUNIT B, MITOCHONDRIAL"/>
    <property type="match status" value="1"/>
</dbReference>
<reference evidence="11 12" key="1">
    <citation type="submission" date="2019-02" db="EMBL/GenBank/DDBJ databases">
        <title>Deep-cultivation of Planctomycetes and their phenomic and genomic characterization uncovers novel biology.</title>
        <authorList>
            <person name="Wiegand S."/>
            <person name="Jogler M."/>
            <person name="Boedeker C."/>
            <person name="Pinto D."/>
            <person name="Vollmers J."/>
            <person name="Rivas-Marin E."/>
            <person name="Kohn T."/>
            <person name="Peeters S.H."/>
            <person name="Heuer A."/>
            <person name="Rast P."/>
            <person name="Oberbeckmann S."/>
            <person name="Bunk B."/>
            <person name="Jeske O."/>
            <person name="Meyerdierks A."/>
            <person name="Storesund J.E."/>
            <person name="Kallscheuer N."/>
            <person name="Luecker S."/>
            <person name="Lage O.M."/>
            <person name="Pohl T."/>
            <person name="Merkel B.J."/>
            <person name="Hornburger P."/>
            <person name="Mueller R.-W."/>
            <person name="Bruemmer F."/>
            <person name="Labrenz M."/>
            <person name="Spormann A.M."/>
            <person name="Op Den Camp H."/>
            <person name="Overmann J."/>
            <person name="Amann R."/>
            <person name="Jetten M.S.M."/>
            <person name="Mascher T."/>
            <person name="Medema M.H."/>
            <person name="Devos D.P."/>
            <person name="Kaster A.-K."/>
            <person name="Ovreas L."/>
            <person name="Rohde M."/>
            <person name="Galperin M.Y."/>
            <person name="Jogler C."/>
        </authorList>
    </citation>
    <scope>NUCLEOTIDE SEQUENCE [LARGE SCALE GENOMIC DNA]</scope>
    <source>
        <strain evidence="11 12">Pan14r</strain>
    </source>
</reference>
<keyword evidence="4" id="KW-0547">Nucleotide-binding</keyword>
<feature type="region of interest" description="Disordered" evidence="9">
    <location>
        <begin position="1"/>
        <end position="21"/>
    </location>
</feature>
<dbReference type="GO" id="GO:0003918">
    <property type="term" value="F:DNA topoisomerase type II (double strand cut, ATP-hydrolyzing) activity"/>
    <property type="evidence" value="ECO:0007669"/>
    <property type="project" value="UniProtKB-EC"/>
</dbReference>
<evidence type="ECO:0000256" key="8">
    <source>
        <dbReference type="ARBA" id="ARBA00023235"/>
    </source>
</evidence>
<evidence type="ECO:0000256" key="7">
    <source>
        <dbReference type="ARBA" id="ARBA00023125"/>
    </source>
</evidence>
<sequence>MTFPTQHTRLHPCVAGPTAGHPDGPATELLIVEGQSASKSVLALRDATFQAVLPMQGKPLNAAKASAKAVRSNPLYGCLAEAIGAGWGNDFQVERVRFQRIVLLFDPDADGIHCGVLVTLFFDRWMPGLVESGRVVVARVPLFEITAEDATEVRYALDEMDLADQLESLRLSGHHLRHRRFRGLAGLPTDVLRRAGVVPETRICQRIGPRDVVAMKSIFLAGQSR</sequence>
<evidence type="ECO:0000256" key="9">
    <source>
        <dbReference type="SAM" id="MobiDB-lite"/>
    </source>
</evidence>
<keyword evidence="5" id="KW-0067">ATP-binding</keyword>
<dbReference type="Pfam" id="PF01751">
    <property type="entry name" value="Toprim"/>
    <property type="match status" value="1"/>
</dbReference>
<comment type="caution">
    <text evidence="11">The sequence shown here is derived from an EMBL/GenBank/DDBJ whole genome shotgun (WGS) entry which is preliminary data.</text>
</comment>
<dbReference type="Proteomes" id="UP000317238">
    <property type="component" value="Unassembled WGS sequence"/>
</dbReference>
<dbReference type="PANTHER" id="PTHR45866">
    <property type="entry name" value="DNA GYRASE/TOPOISOMERASE SUBUNIT B"/>
    <property type="match status" value="1"/>
</dbReference>
<evidence type="ECO:0000259" key="10">
    <source>
        <dbReference type="PROSITE" id="PS50880"/>
    </source>
</evidence>
<evidence type="ECO:0000313" key="12">
    <source>
        <dbReference type="Proteomes" id="UP000317238"/>
    </source>
</evidence>
<organism evidence="11 12">
    <name type="scientific">Crateriforma conspicua</name>
    <dbReference type="NCBI Taxonomy" id="2527996"/>
    <lineage>
        <taxon>Bacteria</taxon>
        <taxon>Pseudomonadati</taxon>
        <taxon>Planctomycetota</taxon>
        <taxon>Planctomycetia</taxon>
        <taxon>Planctomycetales</taxon>
        <taxon>Planctomycetaceae</taxon>
        <taxon>Crateriforma</taxon>
    </lineage>
</organism>
<dbReference type="RefSeq" id="WP_145294424.1">
    <property type="nucleotide sequence ID" value="NZ_CP036319.1"/>
</dbReference>
<evidence type="ECO:0000256" key="4">
    <source>
        <dbReference type="ARBA" id="ARBA00022741"/>
    </source>
</evidence>